<dbReference type="AlphaFoldDB" id="A0A1F5R7A1"/>
<accession>A0A1F5R7A1</accession>
<feature type="transmembrane region" description="Helical" evidence="1">
    <location>
        <begin position="43"/>
        <end position="63"/>
    </location>
</feature>
<protein>
    <submittedName>
        <fullName evidence="2">Uncharacterized protein</fullName>
    </submittedName>
</protein>
<keyword evidence="1" id="KW-0472">Membrane</keyword>
<keyword evidence="1" id="KW-0812">Transmembrane</keyword>
<keyword evidence="1" id="KW-1133">Transmembrane helix</keyword>
<feature type="transmembrane region" description="Helical" evidence="1">
    <location>
        <begin position="140"/>
        <end position="162"/>
    </location>
</feature>
<feature type="transmembrane region" description="Helical" evidence="1">
    <location>
        <begin position="101"/>
        <end position="120"/>
    </location>
</feature>
<comment type="caution">
    <text evidence="2">The sequence shown here is derived from an EMBL/GenBank/DDBJ whole genome shotgun (WGS) entry which is preliminary data.</text>
</comment>
<evidence type="ECO:0000256" key="1">
    <source>
        <dbReference type="SAM" id="Phobius"/>
    </source>
</evidence>
<proteinExistence type="predicted"/>
<dbReference type="Proteomes" id="UP000177230">
    <property type="component" value="Unassembled WGS sequence"/>
</dbReference>
<organism evidence="2 3">
    <name type="scientific">Candidatus Edwardsbacteria bacterium GWF2_54_11</name>
    <dbReference type="NCBI Taxonomy" id="1817851"/>
    <lineage>
        <taxon>Bacteria</taxon>
        <taxon>Candidatus Edwardsiibacteriota</taxon>
    </lineage>
</organism>
<evidence type="ECO:0000313" key="3">
    <source>
        <dbReference type="Proteomes" id="UP000177230"/>
    </source>
</evidence>
<dbReference type="EMBL" id="MFFM01000039">
    <property type="protein sequence ID" value="OGF10296.1"/>
    <property type="molecule type" value="Genomic_DNA"/>
</dbReference>
<feature type="transmembrane region" description="Helical" evidence="1">
    <location>
        <begin position="20"/>
        <end position="37"/>
    </location>
</feature>
<gene>
    <name evidence="2" type="ORF">A2024_02065</name>
</gene>
<evidence type="ECO:0000313" key="2">
    <source>
        <dbReference type="EMBL" id="OGF10296.1"/>
    </source>
</evidence>
<name>A0A1F5R7A1_9BACT</name>
<sequence>MKKISKIPGSIRLNGSKAVLVFLSLPFFILALLSIIVKKYDIWQILYLSIFGTLPAVIFDRLTAKVGFGHRGKDIDLPDSLKRLKTYYSSNERNVVLVKGALFHIIAPMILVPLFSIIYDKIALSPVGDYFQVIKSHENIWRRFIVASMAWNFSCYFTVGYYNSHIIIKKWKYIQENYPPWPERASKKVKEKILSDGGEEHIVSPQEEALSVILDGGENYTRGMKFKNVLYFLDGSFRCWHLLPLLGFS</sequence>
<reference evidence="2 3" key="1">
    <citation type="journal article" date="2016" name="Nat. Commun.">
        <title>Thousands of microbial genomes shed light on interconnected biogeochemical processes in an aquifer system.</title>
        <authorList>
            <person name="Anantharaman K."/>
            <person name="Brown C.T."/>
            <person name="Hug L.A."/>
            <person name="Sharon I."/>
            <person name="Castelle C.J."/>
            <person name="Probst A.J."/>
            <person name="Thomas B.C."/>
            <person name="Singh A."/>
            <person name="Wilkins M.J."/>
            <person name="Karaoz U."/>
            <person name="Brodie E.L."/>
            <person name="Williams K.H."/>
            <person name="Hubbard S.S."/>
            <person name="Banfield J.F."/>
        </authorList>
    </citation>
    <scope>NUCLEOTIDE SEQUENCE [LARGE SCALE GENOMIC DNA]</scope>
</reference>